<accession>A0ABQ0BDF0</accession>
<sequence length="582" mass="68720">MKAIMVMYDSLNRNMLEPYGCVWISTPNFKRLAECCVTFDCNYAGSLPCMPARRELHTGRYNFEHRSWGPIEPFDDSMPEILKNHGVYTHLATDHDHYWEDGGATYHSRYSSFEFSRGQEGDHWKVNRELIRATNEHRLVGQTNYYDQANREYMDCEEKMSQAVTFSAGLDFLEKSHEEDNWFLQIETFDPHEPFYTQEAWKKQFAHEYNGLMKDWPPYYFVTEGEESVNHMRMEYASLITMCDHYLGKVLDKMDEYNLWEDTMLIVNTDHGYLLGEHGWWSKSVMPVYDEICHTPLFVYDPRSKVTNERRSELVQTIDLAPTLLEYFGVEIPEHVEGKTLRCVIENHEKIREYALFGYHEGHCNITDGNYVYMKAPLHGTANYEYTMMPTHMAQRFWVDELQDVQLQEPFSFTKGCRTMKIQAKEGMNHMANFGTKLFCLADDPNQEHPLENIEKETELLNAMLKLMRKNECPKERYARFGLPEEGTVTEEDVERLHEREVSDYIPERIKDLRWERGAMNMYLVMRKFLQAGMNPLEEKLRKMIGSETVTVNHMLQLIESEIPAEQQPMIYYFAMLASRTI</sequence>
<evidence type="ECO:0000256" key="1">
    <source>
        <dbReference type="ARBA" id="ARBA00022723"/>
    </source>
</evidence>
<dbReference type="Gene3D" id="3.40.720.10">
    <property type="entry name" value="Alkaline Phosphatase, subunit A"/>
    <property type="match status" value="1"/>
</dbReference>
<dbReference type="RefSeq" id="WP_390407289.1">
    <property type="nucleotide sequence ID" value="NZ_BAABYW010000001.1"/>
</dbReference>
<dbReference type="InterPro" id="IPR000917">
    <property type="entry name" value="Sulfatase_N"/>
</dbReference>
<dbReference type="Pfam" id="PF00884">
    <property type="entry name" value="Sulfatase"/>
    <property type="match status" value="1"/>
</dbReference>
<keyword evidence="1" id="KW-0479">Metal-binding</keyword>
<dbReference type="SUPFAM" id="SSF53649">
    <property type="entry name" value="Alkaline phosphatase-like"/>
    <property type="match status" value="1"/>
</dbReference>
<feature type="domain" description="Sulfatase N-terminal" evidence="3">
    <location>
        <begin position="4"/>
        <end position="330"/>
    </location>
</feature>
<dbReference type="PANTHER" id="PTHR45953">
    <property type="entry name" value="IDURONATE 2-SULFATASE"/>
    <property type="match status" value="1"/>
</dbReference>
<evidence type="ECO:0000256" key="2">
    <source>
        <dbReference type="ARBA" id="ARBA00022801"/>
    </source>
</evidence>
<proteinExistence type="predicted"/>
<evidence type="ECO:0000313" key="4">
    <source>
        <dbReference type="EMBL" id="GAA6409499.1"/>
    </source>
</evidence>
<comment type="caution">
    <text evidence="4">The sequence shown here is derived from an EMBL/GenBank/DDBJ whole genome shotgun (WGS) entry which is preliminary data.</text>
</comment>
<evidence type="ECO:0000313" key="5">
    <source>
        <dbReference type="Proteomes" id="UP001600943"/>
    </source>
</evidence>
<dbReference type="InterPro" id="IPR017850">
    <property type="entry name" value="Alkaline_phosphatase_core_sf"/>
</dbReference>
<dbReference type="CDD" id="cd16148">
    <property type="entry name" value="sulfatase_like"/>
    <property type="match status" value="1"/>
</dbReference>
<dbReference type="EMBL" id="BAABYW010000001">
    <property type="protein sequence ID" value="GAA6409499.1"/>
    <property type="molecule type" value="Genomic_DNA"/>
</dbReference>
<evidence type="ECO:0000259" key="3">
    <source>
        <dbReference type="Pfam" id="PF00884"/>
    </source>
</evidence>
<gene>
    <name evidence="4" type="ORF">K040078D81_36160</name>
</gene>
<organism evidence="4 5">
    <name type="scientific">Blautia hominis</name>
    <dbReference type="NCBI Taxonomy" id="2025493"/>
    <lineage>
        <taxon>Bacteria</taxon>
        <taxon>Bacillati</taxon>
        <taxon>Bacillota</taxon>
        <taxon>Clostridia</taxon>
        <taxon>Lachnospirales</taxon>
        <taxon>Lachnospiraceae</taxon>
        <taxon>Blautia</taxon>
    </lineage>
</organism>
<dbReference type="PANTHER" id="PTHR45953:SF1">
    <property type="entry name" value="IDURONATE 2-SULFATASE"/>
    <property type="match status" value="1"/>
</dbReference>
<keyword evidence="2" id="KW-0378">Hydrolase</keyword>
<dbReference type="Proteomes" id="UP001600943">
    <property type="component" value="Unassembled WGS sequence"/>
</dbReference>
<protein>
    <submittedName>
        <fullName evidence="4">Sulfatase</fullName>
    </submittedName>
</protein>
<name>A0ABQ0BDF0_9FIRM</name>
<reference evidence="4 5" key="1">
    <citation type="submission" date="2024-04" db="EMBL/GenBank/DDBJ databases">
        <title>Defined microbial consortia suppress multidrug-resistant proinflammatory Enterobacteriaceae via ecological control.</title>
        <authorList>
            <person name="Furuichi M."/>
            <person name="Kawaguchi T."/>
            <person name="Pust M."/>
            <person name="Yasuma K."/>
            <person name="Plichta D."/>
            <person name="Hasegawa N."/>
            <person name="Ohya T."/>
            <person name="Bhattarai S."/>
            <person name="Sasajima S."/>
            <person name="Aoto Y."/>
            <person name="Tuganbaev T."/>
            <person name="Yaginuma M."/>
            <person name="Ueda M."/>
            <person name="Okahashi N."/>
            <person name="Amafuji K."/>
            <person name="Kiridooshi Y."/>
            <person name="Sugita K."/>
            <person name="Strazar M."/>
            <person name="Skelly A."/>
            <person name="Suda W."/>
            <person name="Hattori M."/>
            <person name="Nakamoto N."/>
            <person name="Caballero S."/>
            <person name="Norman J."/>
            <person name="Olle B."/>
            <person name="Tanoue T."/>
            <person name="Arita M."/>
            <person name="Bucci V."/>
            <person name="Atarashi K."/>
            <person name="Xavier R."/>
            <person name="Honda K."/>
        </authorList>
    </citation>
    <scope>NUCLEOTIDE SEQUENCE [LARGE SCALE GENOMIC DNA]</scope>
    <source>
        <strain evidence="5">k04-0078-D8-1</strain>
    </source>
</reference>
<keyword evidence="5" id="KW-1185">Reference proteome</keyword>